<organism evidence="1">
    <name type="scientific">Zea mays</name>
    <name type="common">Maize</name>
    <dbReference type="NCBI Taxonomy" id="4577"/>
    <lineage>
        <taxon>Eukaryota</taxon>
        <taxon>Viridiplantae</taxon>
        <taxon>Streptophyta</taxon>
        <taxon>Embryophyta</taxon>
        <taxon>Tracheophyta</taxon>
        <taxon>Spermatophyta</taxon>
        <taxon>Magnoliopsida</taxon>
        <taxon>Liliopsida</taxon>
        <taxon>Poales</taxon>
        <taxon>Poaceae</taxon>
        <taxon>PACMAD clade</taxon>
        <taxon>Panicoideae</taxon>
        <taxon>Andropogonodae</taxon>
        <taxon>Andropogoneae</taxon>
        <taxon>Tripsacinae</taxon>
        <taxon>Zea</taxon>
    </lineage>
</organism>
<sequence length="61" mass="6720">MDLLEKMMGRGVLSDLQNFSGLMEHLASVVDLNGMAGRLDGIYLTCGICRLTWIWGIMSVS</sequence>
<accession>A0A1D6EFQ2</accession>
<evidence type="ECO:0000313" key="1">
    <source>
        <dbReference type="EMBL" id="ONM19009.1"/>
    </source>
</evidence>
<reference evidence="1" key="1">
    <citation type="submission" date="2015-12" db="EMBL/GenBank/DDBJ databases">
        <title>Update maize B73 reference genome by single molecule sequencing technologies.</title>
        <authorList>
            <consortium name="Maize Genome Sequencing Project"/>
            <person name="Ware D."/>
        </authorList>
    </citation>
    <scope>NUCLEOTIDE SEQUENCE [LARGE SCALE GENOMIC DNA]</scope>
    <source>
        <tissue evidence="1">Seedling</tissue>
    </source>
</reference>
<dbReference type="AlphaFoldDB" id="A0A1D6EFQ2"/>
<protein>
    <submittedName>
        <fullName evidence="1">Uncharacterized protein</fullName>
    </submittedName>
</protein>
<gene>
    <name evidence="1" type="ORF">ZEAMMB73_Zm00001d004481</name>
</gene>
<dbReference type="EMBL" id="CM007648">
    <property type="protein sequence ID" value="ONM19009.1"/>
    <property type="molecule type" value="Genomic_DNA"/>
</dbReference>
<proteinExistence type="predicted"/>
<name>A0A1D6EFQ2_MAIZE</name>